<feature type="compositionally biased region" description="Polar residues" evidence="1">
    <location>
        <begin position="1"/>
        <end position="10"/>
    </location>
</feature>
<evidence type="ECO:0000313" key="2">
    <source>
        <dbReference type="EMBL" id="EHH67599.1"/>
    </source>
</evidence>
<keyword evidence="3" id="KW-1185">Reference proteome</keyword>
<comment type="caution">
    <text evidence="2">The sequence shown here is derived from an EMBL/GenBank/DDBJ whole genome shotgun (WGS) entry which is preliminary data.</text>
</comment>
<dbReference type="Proteomes" id="UP000004949">
    <property type="component" value="Unassembled WGS sequence"/>
</dbReference>
<evidence type="ECO:0000256" key="1">
    <source>
        <dbReference type="SAM" id="MobiDB-lite"/>
    </source>
</evidence>
<dbReference type="STRING" id="1088869.GMO_20530"/>
<name>G6XKN7_9PROT</name>
<feature type="region of interest" description="Disordered" evidence="1">
    <location>
        <begin position="1"/>
        <end position="20"/>
    </location>
</feature>
<protein>
    <submittedName>
        <fullName evidence="2">Uncharacterized protein</fullName>
    </submittedName>
</protein>
<feature type="compositionally biased region" description="Low complexity" evidence="1">
    <location>
        <begin position="11"/>
        <end position="20"/>
    </location>
</feature>
<sequence>MCLPFQSSQESPVPSTTSSISPFQDWPVYDISSCQDMHLLTAAASCGNWLALSPAGAGNSVGIPWWIAVTGSRSGLSILDCGASPAIARNALEAGIGWVVCRGAQAQIRALQTVPAYRERILPCPPPSRPVSFWRLNGQSAKLAP</sequence>
<dbReference type="PATRIC" id="fig|1088869.3.peg.2047"/>
<dbReference type="EMBL" id="AGQV01000007">
    <property type="protein sequence ID" value="EHH67599.1"/>
    <property type="molecule type" value="Genomic_DNA"/>
</dbReference>
<accession>G6XKN7</accession>
<dbReference type="AlphaFoldDB" id="G6XKN7"/>
<reference evidence="2 3" key="1">
    <citation type="submission" date="2011-10" db="EMBL/GenBank/DDBJ databases">
        <title>Genome sequence of Gluconobacter morbifer G707, isolated from Drosophila gut.</title>
        <authorList>
            <person name="Lee W.-J."/>
            <person name="Kim E.-K."/>
        </authorList>
    </citation>
    <scope>NUCLEOTIDE SEQUENCE [LARGE SCALE GENOMIC DNA]</scope>
    <source>
        <strain evidence="2 3">G707</strain>
    </source>
</reference>
<proteinExistence type="predicted"/>
<evidence type="ECO:0000313" key="3">
    <source>
        <dbReference type="Proteomes" id="UP000004949"/>
    </source>
</evidence>
<gene>
    <name evidence="2" type="ORF">GMO_20530</name>
</gene>
<organism evidence="2 3">
    <name type="scientific">Gluconobacter morbifer G707</name>
    <dbReference type="NCBI Taxonomy" id="1088869"/>
    <lineage>
        <taxon>Bacteria</taxon>
        <taxon>Pseudomonadati</taxon>
        <taxon>Pseudomonadota</taxon>
        <taxon>Alphaproteobacteria</taxon>
        <taxon>Acetobacterales</taxon>
        <taxon>Acetobacteraceae</taxon>
        <taxon>Gluconobacter</taxon>
    </lineage>
</organism>